<dbReference type="InterPro" id="IPR051908">
    <property type="entry name" value="Ribosomal_N-acetyltransferase"/>
</dbReference>
<evidence type="ECO:0000313" key="3">
    <source>
        <dbReference type="Proteomes" id="UP000235371"/>
    </source>
</evidence>
<sequence length="262" mass="29794">MDPAWLPEGPQITSPPALLPTRSTSFSVIGRHITLALLTPSRIPALYTIFGGTQNAHIFKFLPIGPYISPENLGLEISSLLESANDWIYAVIPTSRSPSQLKMEEKEKVDGEERQEASKEEVLGILSLSRPLPAHHTIDLGAIFSSLLQRTTGATEAVYLLLRHCFVDLGYQRVEWRCNDRNEASKRAAVRLGFKWEGCLRREKVYKGRGRDTNVFAVVGDEWEEMRGGMERWLEEENFDEWGRQRRGLEVVRGEVMRERKA</sequence>
<dbReference type="Pfam" id="PF13302">
    <property type="entry name" value="Acetyltransf_3"/>
    <property type="match status" value="1"/>
</dbReference>
<dbReference type="Proteomes" id="UP000235371">
    <property type="component" value="Unassembled WGS sequence"/>
</dbReference>
<dbReference type="SUPFAM" id="SSF55729">
    <property type="entry name" value="Acyl-CoA N-acyltransferases (Nat)"/>
    <property type="match status" value="1"/>
</dbReference>
<protein>
    <submittedName>
        <fullName evidence="2">Acyl-CoA N-acyltransferase</fullName>
    </submittedName>
</protein>
<dbReference type="PANTHER" id="PTHR43441">
    <property type="entry name" value="RIBOSOMAL-PROTEIN-SERINE ACETYLTRANSFERASE"/>
    <property type="match status" value="1"/>
</dbReference>
<dbReference type="GO" id="GO:0008999">
    <property type="term" value="F:protein-N-terminal-alanine acetyltransferase activity"/>
    <property type="evidence" value="ECO:0007669"/>
    <property type="project" value="TreeGrafter"/>
</dbReference>
<name>A0A2J6SNL9_9HELO</name>
<dbReference type="PANTHER" id="PTHR43441:SF2">
    <property type="entry name" value="FAMILY ACETYLTRANSFERASE, PUTATIVE (AFU_ORTHOLOGUE AFUA_7G00850)-RELATED"/>
    <property type="match status" value="1"/>
</dbReference>
<dbReference type="OrthoDB" id="41238at2759"/>
<keyword evidence="2" id="KW-0012">Acyltransferase</keyword>
<evidence type="ECO:0000259" key="1">
    <source>
        <dbReference type="Pfam" id="PF13302"/>
    </source>
</evidence>
<dbReference type="RefSeq" id="XP_024729252.1">
    <property type="nucleotide sequence ID" value="XM_024878640.1"/>
</dbReference>
<accession>A0A2J6SNL9</accession>
<keyword evidence="3" id="KW-1185">Reference proteome</keyword>
<dbReference type="FunCoup" id="A0A2J6SNL9">
    <property type="interactions" value="715"/>
</dbReference>
<evidence type="ECO:0000313" key="2">
    <source>
        <dbReference type="EMBL" id="PMD52348.1"/>
    </source>
</evidence>
<organism evidence="2 3">
    <name type="scientific">Hyaloscypha bicolor E</name>
    <dbReference type="NCBI Taxonomy" id="1095630"/>
    <lineage>
        <taxon>Eukaryota</taxon>
        <taxon>Fungi</taxon>
        <taxon>Dikarya</taxon>
        <taxon>Ascomycota</taxon>
        <taxon>Pezizomycotina</taxon>
        <taxon>Leotiomycetes</taxon>
        <taxon>Helotiales</taxon>
        <taxon>Hyaloscyphaceae</taxon>
        <taxon>Hyaloscypha</taxon>
        <taxon>Hyaloscypha bicolor</taxon>
    </lineage>
</organism>
<keyword evidence="2" id="KW-0808">Transferase</keyword>
<dbReference type="GeneID" id="36586717"/>
<dbReference type="InterPro" id="IPR016181">
    <property type="entry name" value="Acyl_CoA_acyltransferase"/>
</dbReference>
<gene>
    <name evidence="2" type="ORF">K444DRAFT_600888</name>
</gene>
<reference evidence="2 3" key="1">
    <citation type="submission" date="2016-04" db="EMBL/GenBank/DDBJ databases">
        <title>A degradative enzymes factory behind the ericoid mycorrhizal symbiosis.</title>
        <authorList>
            <consortium name="DOE Joint Genome Institute"/>
            <person name="Martino E."/>
            <person name="Morin E."/>
            <person name="Grelet G."/>
            <person name="Kuo A."/>
            <person name="Kohler A."/>
            <person name="Daghino S."/>
            <person name="Barry K."/>
            <person name="Choi C."/>
            <person name="Cichocki N."/>
            <person name="Clum A."/>
            <person name="Copeland A."/>
            <person name="Hainaut M."/>
            <person name="Haridas S."/>
            <person name="Labutti K."/>
            <person name="Lindquist E."/>
            <person name="Lipzen A."/>
            <person name="Khouja H.-R."/>
            <person name="Murat C."/>
            <person name="Ohm R."/>
            <person name="Olson A."/>
            <person name="Spatafora J."/>
            <person name="Veneault-Fourrey C."/>
            <person name="Henrissat B."/>
            <person name="Grigoriev I."/>
            <person name="Martin F."/>
            <person name="Perotto S."/>
        </authorList>
    </citation>
    <scope>NUCLEOTIDE SEQUENCE [LARGE SCALE GENOMIC DNA]</scope>
    <source>
        <strain evidence="2 3">E</strain>
    </source>
</reference>
<dbReference type="Gene3D" id="3.40.630.30">
    <property type="match status" value="1"/>
</dbReference>
<dbReference type="InterPro" id="IPR000182">
    <property type="entry name" value="GNAT_dom"/>
</dbReference>
<dbReference type="AlphaFoldDB" id="A0A2J6SNL9"/>
<dbReference type="EMBL" id="KZ613905">
    <property type="protein sequence ID" value="PMD52348.1"/>
    <property type="molecule type" value="Genomic_DNA"/>
</dbReference>
<feature type="domain" description="N-acetyltransferase" evidence="1">
    <location>
        <begin position="119"/>
        <end position="195"/>
    </location>
</feature>
<dbReference type="GO" id="GO:1990189">
    <property type="term" value="F:protein N-terminal-serine acetyltransferase activity"/>
    <property type="evidence" value="ECO:0007669"/>
    <property type="project" value="TreeGrafter"/>
</dbReference>
<dbReference type="InParanoid" id="A0A2J6SNL9"/>
<proteinExistence type="predicted"/>